<dbReference type="EMBL" id="CP001785">
    <property type="protein sequence ID" value="ACX53128.1"/>
    <property type="molecule type" value="Genomic_DNA"/>
</dbReference>
<dbReference type="eggNOG" id="ENOG502ZM5D">
    <property type="taxonomic scope" value="Bacteria"/>
</dbReference>
<organism evidence="2 3">
    <name type="scientific">Ammonifex degensii (strain DSM 10501 / KC4)</name>
    <dbReference type="NCBI Taxonomy" id="429009"/>
    <lineage>
        <taxon>Bacteria</taxon>
        <taxon>Bacillati</taxon>
        <taxon>Bacillota</taxon>
        <taxon>Clostridia</taxon>
        <taxon>Thermoanaerobacterales</taxon>
        <taxon>Thermoanaerobacteraceae</taxon>
        <taxon>Ammonifex</taxon>
    </lineage>
</organism>
<accession>C9R9Z9</accession>
<keyword evidence="3" id="KW-1185">Reference proteome</keyword>
<dbReference type="AlphaFoldDB" id="C9R9Z9"/>
<keyword evidence="1" id="KW-0472">Membrane</keyword>
<dbReference type="KEGG" id="adg:Adeg_2050"/>
<reference evidence="2 3" key="1">
    <citation type="submission" date="2009-10" db="EMBL/GenBank/DDBJ databases">
        <title>Complete sequence of chromosome of Ammonifex degensii KC4.</title>
        <authorList>
            <consortium name="US DOE Joint Genome Institute"/>
            <person name="Kerfeld C."/>
            <person name="Goodner B."/>
            <person name="Huber H."/>
            <person name="Stetter K."/>
            <person name="Lucas S."/>
            <person name="Copeland A."/>
            <person name="Lapidus A."/>
            <person name="Glavina del Rio T."/>
            <person name="Dalin E."/>
            <person name="Tice H."/>
            <person name="Bruce D."/>
            <person name="Goodwin L."/>
            <person name="Pitluck S."/>
            <person name="Saunders E."/>
            <person name="Brettin T."/>
            <person name="Detter J.C."/>
            <person name="Han C."/>
            <person name="Larimer F."/>
            <person name="Land M."/>
            <person name="Hauser L."/>
            <person name="Kyrpides N."/>
            <person name="Ovchinnikova G."/>
            <person name="Richardson P."/>
        </authorList>
    </citation>
    <scope>NUCLEOTIDE SEQUENCE [LARGE SCALE GENOMIC DNA]</scope>
    <source>
        <strain evidence="3">DSM 10501 / KC4</strain>
    </source>
</reference>
<sequence>MPNIRCPRCGSSRIVPVGQNDKFILYGFGGTAVLFGGGFLLPLLWAFIPAWWFIDLLFYLRRPLAACEECDYMWDPRSRSS</sequence>
<keyword evidence="1" id="KW-0812">Transmembrane</keyword>
<evidence type="ECO:0000313" key="3">
    <source>
        <dbReference type="Proteomes" id="UP000002620"/>
    </source>
</evidence>
<keyword evidence="1" id="KW-1133">Transmembrane helix</keyword>
<evidence type="ECO:0000313" key="2">
    <source>
        <dbReference type="EMBL" id="ACX53128.1"/>
    </source>
</evidence>
<evidence type="ECO:0000256" key="1">
    <source>
        <dbReference type="SAM" id="Phobius"/>
    </source>
</evidence>
<name>C9R9Z9_AMMDK</name>
<gene>
    <name evidence="2" type="ordered locus">Adeg_2050</name>
</gene>
<proteinExistence type="predicted"/>
<dbReference type="HOGENOM" id="CLU_2566302_0_0_9"/>
<feature type="transmembrane region" description="Helical" evidence="1">
    <location>
        <begin position="23"/>
        <end position="54"/>
    </location>
</feature>
<dbReference type="Proteomes" id="UP000002620">
    <property type="component" value="Chromosome"/>
</dbReference>
<protein>
    <submittedName>
        <fullName evidence="2">Uncharacterized protein</fullName>
    </submittedName>
</protein>